<dbReference type="InterPro" id="IPR022346">
    <property type="entry name" value="T2SS_GspH"/>
</dbReference>
<keyword evidence="7 11" id="KW-1133">Transmembrane helix</keyword>
<evidence type="ECO:0000256" key="5">
    <source>
        <dbReference type="ARBA" id="ARBA00022519"/>
    </source>
</evidence>
<evidence type="ECO:0000259" key="12">
    <source>
        <dbReference type="Pfam" id="PF12019"/>
    </source>
</evidence>
<dbReference type="InterPro" id="IPR012902">
    <property type="entry name" value="N_methyl_site"/>
</dbReference>
<evidence type="ECO:0000256" key="10">
    <source>
        <dbReference type="ARBA" id="ARBA00030775"/>
    </source>
</evidence>
<dbReference type="Gene3D" id="3.55.40.10">
    <property type="entry name" value="minor pseudopilin epsh domain"/>
    <property type="match status" value="1"/>
</dbReference>
<feature type="transmembrane region" description="Helical" evidence="11">
    <location>
        <begin position="20"/>
        <end position="46"/>
    </location>
</feature>
<gene>
    <name evidence="13" type="ORF">P4826_19115</name>
</gene>
<keyword evidence="4" id="KW-0488">Methylation</keyword>
<evidence type="ECO:0000256" key="2">
    <source>
        <dbReference type="ARBA" id="ARBA00021549"/>
    </source>
</evidence>
<keyword evidence="5" id="KW-0997">Cell inner membrane</keyword>
<evidence type="ECO:0000313" key="14">
    <source>
        <dbReference type="Proteomes" id="UP001303211"/>
    </source>
</evidence>
<keyword evidence="6 11" id="KW-0812">Transmembrane</keyword>
<evidence type="ECO:0000256" key="1">
    <source>
        <dbReference type="ARBA" id="ARBA00004377"/>
    </source>
</evidence>
<dbReference type="RefSeq" id="WP_317701920.1">
    <property type="nucleotide sequence ID" value="NZ_CP136921.1"/>
</dbReference>
<accession>A0ABZ0J2S5</accession>
<comment type="subcellular location">
    <subcellularLocation>
        <location evidence="1">Cell inner membrane</location>
        <topology evidence="1">Single-pass membrane protein</topology>
    </subcellularLocation>
</comment>
<evidence type="ECO:0000256" key="9">
    <source>
        <dbReference type="ARBA" id="ARBA00025772"/>
    </source>
</evidence>
<keyword evidence="14" id="KW-1185">Reference proteome</keyword>
<dbReference type="EMBL" id="CP136921">
    <property type="protein sequence ID" value="WOO32461.1"/>
    <property type="molecule type" value="Genomic_DNA"/>
</dbReference>
<dbReference type="SUPFAM" id="SSF54523">
    <property type="entry name" value="Pili subunits"/>
    <property type="match status" value="1"/>
</dbReference>
<dbReference type="InterPro" id="IPR045584">
    <property type="entry name" value="Pilin-like"/>
</dbReference>
<proteinExistence type="inferred from homology"/>
<keyword evidence="8 11" id="KW-0472">Membrane</keyword>
<evidence type="ECO:0000256" key="4">
    <source>
        <dbReference type="ARBA" id="ARBA00022481"/>
    </source>
</evidence>
<sequence length="198" mass="21096">MQRSHTRYLPRTWHAGATPMRGFTAIELMVVVAIMAVLAALAAPSFTPLMEGWRVRQATEALQSTIFYARSEAIKRGGNVAIQKLPNNTGGCTTATTNQDWDCGWFVCADTNGNGACDTGEPELRRYESPGNVEVSRTGGGASIELNRWGLVNGAWLGFSLVPLNKPTTNAAARGVCMSLGGRVRIIPPAAIPCTGST</sequence>
<dbReference type="NCBIfam" id="TIGR02532">
    <property type="entry name" value="IV_pilin_GFxxxE"/>
    <property type="match status" value="1"/>
</dbReference>
<feature type="domain" description="General secretion pathway GspH" evidence="12">
    <location>
        <begin position="58"/>
        <end position="182"/>
    </location>
</feature>
<dbReference type="Pfam" id="PF12019">
    <property type="entry name" value="GspH"/>
    <property type="match status" value="1"/>
</dbReference>
<evidence type="ECO:0000256" key="8">
    <source>
        <dbReference type="ARBA" id="ARBA00023136"/>
    </source>
</evidence>
<evidence type="ECO:0000256" key="3">
    <source>
        <dbReference type="ARBA" id="ARBA00022475"/>
    </source>
</evidence>
<evidence type="ECO:0000256" key="11">
    <source>
        <dbReference type="SAM" id="Phobius"/>
    </source>
</evidence>
<comment type="similarity">
    <text evidence="9">Belongs to the GSP H family.</text>
</comment>
<protein>
    <recommendedName>
        <fullName evidence="2">Type II secretion system protein H</fullName>
    </recommendedName>
    <alternativeName>
        <fullName evidence="10">General secretion pathway protein H</fullName>
    </alternativeName>
</protein>
<reference evidence="13 14" key="1">
    <citation type="submission" date="2023-03" db="EMBL/GenBank/DDBJ databases">
        <title>Diaphorobacter basophil sp. nov., isolated from a sewage-treatment plant.</title>
        <authorList>
            <person name="Yang K."/>
        </authorList>
    </citation>
    <scope>NUCLEOTIDE SEQUENCE [LARGE SCALE GENOMIC DNA]</scope>
    <source>
        <strain evidence="13 14">Y-1</strain>
    </source>
</reference>
<name>A0ABZ0J2S5_9BURK</name>
<evidence type="ECO:0000313" key="13">
    <source>
        <dbReference type="EMBL" id="WOO32461.1"/>
    </source>
</evidence>
<keyword evidence="3" id="KW-1003">Cell membrane</keyword>
<organism evidence="13 14">
    <name type="scientific">Diaphorobacter limosus</name>
    <dbReference type="NCBI Taxonomy" id="3036128"/>
    <lineage>
        <taxon>Bacteria</taxon>
        <taxon>Pseudomonadati</taxon>
        <taxon>Pseudomonadota</taxon>
        <taxon>Betaproteobacteria</taxon>
        <taxon>Burkholderiales</taxon>
        <taxon>Comamonadaceae</taxon>
        <taxon>Diaphorobacter</taxon>
    </lineage>
</organism>
<evidence type="ECO:0000256" key="6">
    <source>
        <dbReference type="ARBA" id="ARBA00022692"/>
    </source>
</evidence>
<evidence type="ECO:0000256" key="7">
    <source>
        <dbReference type="ARBA" id="ARBA00022989"/>
    </source>
</evidence>
<dbReference type="Proteomes" id="UP001303211">
    <property type="component" value="Chromosome"/>
</dbReference>